<keyword evidence="3" id="KW-1185">Reference proteome</keyword>
<organism evidence="2 3">
    <name type="scientific">Thiogranum longum</name>
    <dbReference type="NCBI Taxonomy" id="1537524"/>
    <lineage>
        <taxon>Bacteria</taxon>
        <taxon>Pseudomonadati</taxon>
        <taxon>Pseudomonadota</taxon>
        <taxon>Gammaproteobacteria</taxon>
        <taxon>Chromatiales</taxon>
        <taxon>Ectothiorhodospiraceae</taxon>
        <taxon>Thiogranum</taxon>
    </lineage>
</organism>
<dbReference type="Proteomes" id="UP000295707">
    <property type="component" value="Unassembled WGS sequence"/>
</dbReference>
<evidence type="ECO:0000313" key="2">
    <source>
        <dbReference type="EMBL" id="TCK19553.1"/>
    </source>
</evidence>
<accession>A0A4R1HFR6</accession>
<gene>
    <name evidence="2" type="ORF">DFR30_2867</name>
</gene>
<proteinExistence type="predicted"/>
<sequence length="207" mass="21536">MVPNGGNGPNDLEQGKGDVVFPATLGRVIGVTNAGLATGQQGSPLTNTAELVESVTFQHVAPGTRLTNTVRTGSFSEGAPYAPRFLMFEELEGQPDSFIPFKGISQVGYTIDTRKPWKAELVVDSNGNGVADSDDEEIGDIEIKGPSKNSRGSLLENTSLTTSGDGISGPNGSMLNVPVAIGSAPGIYTVTVSLEDDNRAVTILVVE</sequence>
<dbReference type="EMBL" id="SMFX01000001">
    <property type="protein sequence ID" value="TCK19553.1"/>
    <property type="molecule type" value="Genomic_DNA"/>
</dbReference>
<reference evidence="2 3" key="1">
    <citation type="submission" date="2019-03" db="EMBL/GenBank/DDBJ databases">
        <title>Genomic Encyclopedia of Type Strains, Phase IV (KMG-IV): sequencing the most valuable type-strain genomes for metagenomic binning, comparative biology and taxonomic classification.</title>
        <authorList>
            <person name="Goeker M."/>
        </authorList>
    </citation>
    <scope>NUCLEOTIDE SEQUENCE [LARGE SCALE GENOMIC DNA]</scope>
    <source>
        <strain evidence="2 3">DSM 19610</strain>
    </source>
</reference>
<dbReference type="AlphaFoldDB" id="A0A4R1HFR6"/>
<feature type="region of interest" description="Disordered" evidence="1">
    <location>
        <begin position="132"/>
        <end position="169"/>
    </location>
</feature>
<comment type="caution">
    <text evidence="2">The sequence shown here is derived from an EMBL/GenBank/DDBJ whole genome shotgun (WGS) entry which is preliminary data.</text>
</comment>
<protein>
    <submittedName>
        <fullName evidence="2">Uncharacterized protein</fullName>
    </submittedName>
</protein>
<name>A0A4R1HFR6_9GAMM</name>
<evidence type="ECO:0000256" key="1">
    <source>
        <dbReference type="SAM" id="MobiDB-lite"/>
    </source>
</evidence>
<evidence type="ECO:0000313" key="3">
    <source>
        <dbReference type="Proteomes" id="UP000295707"/>
    </source>
</evidence>
<feature type="compositionally biased region" description="Polar residues" evidence="1">
    <location>
        <begin position="147"/>
        <end position="169"/>
    </location>
</feature>